<dbReference type="EMBL" id="JACASI010000013">
    <property type="protein sequence ID" value="MCQ3828812.1"/>
    <property type="molecule type" value="Genomic_DNA"/>
</dbReference>
<sequence length="339" mass="37747">MTSQIRAATLNDYAALSHQLGLNYQRLMHEVGLRPTVLGQADTRISADAVVDLLERSAEEGQCPTFGLRLAEFRQLSDFGVISLLLPHLRTLRDALNTTIKYRHLMNDALVMHLEDAGNVVIVREEVVTSSARPSRQATELAIGVLFRLCGALLSGQWHPISVNFTHSAPADLQVHKRIFNCKIEFGSDFNGMVCPTSDLDSPNPTADPAMAKYAETYIASLPGSKQQPFSHEVRQAIYLFLPMGRANIEQISHALGVNVRTLQRKLEESGETFSDLINEVRRNLVVHYMANANYSLGRIADMLGYSVASSFTRWFSSQFGMSPARWRAEHDTDESTPN</sequence>
<accession>A0ABT1NZV3</accession>
<keyword evidence="1" id="KW-0805">Transcription regulation</keyword>
<dbReference type="InterPro" id="IPR032687">
    <property type="entry name" value="AraC-type_N"/>
</dbReference>
<dbReference type="RefSeq" id="WP_255873611.1">
    <property type="nucleotide sequence ID" value="NZ_JACASI010000013.1"/>
</dbReference>
<keyword evidence="2" id="KW-0238">DNA-binding</keyword>
<gene>
    <name evidence="5" type="ORF">HXX02_05105</name>
</gene>
<dbReference type="SMART" id="SM00342">
    <property type="entry name" value="HTH_ARAC"/>
    <property type="match status" value="1"/>
</dbReference>
<feature type="domain" description="HTH araC/xylS-type" evidence="4">
    <location>
        <begin position="232"/>
        <end position="330"/>
    </location>
</feature>
<keyword evidence="3" id="KW-0804">Transcription</keyword>
<evidence type="ECO:0000256" key="3">
    <source>
        <dbReference type="ARBA" id="ARBA00023163"/>
    </source>
</evidence>
<dbReference type="PANTHER" id="PTHR47894:SF4">
    <property type="entry name" value="HTH-TYPE TRANSCRIPTIONAL REGULATOR GADX"/>
    <property type="match status" value="1"/>
</dbReference>
<protein>
    <submittedName>
        <fullName evidence="5">AraC family transcriptional regulator</fullName>
    </submittedName>
</protein>
<keyword evidence="6" id="KW-1185">Reference proteome</keyword>
<name>A0ABT1NZV3_9GAMM</name>
<dbReference type="Pfam" id="PF12625">
    <property type="entry name" value="Arabinose_bd"/>
    <property type="match status" value="1"/>
</dbReference>
<dbReference type="Pfam" id="PF12833">
    <property type="entry name" value="HTH_18"/>
    <property type="match status" value="1"/>
</dbReference>
<dbReference type="InterPro" id="IPR009057">
    <property type="entry name" value="Homeodomain-like_sf"/>
</dbReference>
<evidence type="ECO:0000256" key="2">
    <source>
        <dbReference type="ARBA" id="ARBA00023125"/>
    </source>
</evidence>
<evidence type="ECO:0000259" key="4">
    <source>
        <dbReference type="PROSITE" id="PS01124"/>
    </source>
</evidence>
<dbReference type="PROSITE" id="PS01124">
    <property type="entry name" value="HTH_ARAC_FAMILY_2"/>
    <property type="match status" value="1"/>
</dbReference>
<reference evidence="5" key="1">
    <citation type="thesis" date="2020" institute="Technische Universitat Dresden" country="Dresden, Germany">
        <title>The Agarolytic System of Microbulbifer elongatus PORT2, Isolated from Batu Karas, Pangandaran West Java Indonesia.</title>
        <authorList>
            <person name="Anggraeni S.R."/>
        </authorList>
    </citation>
    <scope>NUCLEOTIDE SEQUENCE</scope>
    <source>
        <strain evidence="5">PORT2</strain>
    </source>
</reference>
<dbReference type="SUPFAM" id="SSF46689">
    <property type="entry name" value="Homeodomain-like"/>
    <property type="match status" value="1"/>
</dbReference>
<comment type="caution">
    <text evidence="5">The sequence shown here is derived from an EMBL/GenBank/DDBJ whole genome shotgun (WGS) entry which is preliminary data.</text>
</comment>
<evidence type="ECO:0000313" key="5">
    <source>
        <dbReference type="EMBL" id="MCQ3828812.1"/>
    </source>
</evidence>
<dbReference type="Gene3D" id="1.10.10.60">
    <property type="entry name" value="Homeodomain-like"/>
    <property type="match status" value="1"/>
</dbReference>
<dbReference type="Proteomes" id="UP001205566">
    <property type="component" value="Unassembled WGS sequence"/>
</dbReference>
<evidence type="ECO:0000256" key="1">
    <source>
        <dbReference type="ARBA" id="ARBA00023015"/>
    </source>
</evidence>
<evidence type="ECO:0000313" key="6">
    <source>
        <dbReference type="Proteomes" id="UP001205566"/>
    </source>
</evidence>
<dbReference type="InterPro" id="IPR018060">
    <property type="entry name" value="HTH_AraC"/>
</dbReference>
<organism evidence="5 6">
    <name type="scientific">Microbulbifer elongatus</name>
    <dbReference type="NCBI Taxonomy" id="86173"/>
    <lineage>
        <taxon>Bacteria</taxon>
        <taxon>Pseudomonadati</taxon>
        <taxon>Pseudomonadota</taxon>
        <taxon>Gammaproteobacteria</taxon>
        <taxon>Cellvibrionales</taxon>
        <taxon>Microbulbiferaceae</taxon>
        <taxon>Microbulbifer</taxon>
    </lineage>
</organism>
<proteinExistence type="predicted"/>
<dbReference type="PANTHER" id="PTHR47894">
    <property type="entry name" value="HTH-TYPE TRANSCRIPTIONAL REGULATOR GADX"/>
    <property type="match status" value="1"/>
</dbReference>